<accession>A0A3L7ARJ2</accession>
<dbReference type="InterPro" id="IPR008984">
    <property type="entry name" value="SMAD_FHA_dom_sf"/>
</dbReference>
<dbReference type="SUPFAM" id="SSF49879">
    <property type="entry name" value="SMAD/FHA domain"/>
    <property type="match status" value="1"/>
</dbReference>
<comment type="caution">
    <text evidence="3">The sequence shown here is derived from an EMBL/GenBank/DDBJ whole genome shotgun (WGS) entry which is preliminary data.</text>
</comment>
<dbReference type="RefSeq" id="WP_121688578.1">
    <property type="nucleotide sequence ID" value="NZ_RCUY01000009.1"/>
</dbReference>
<dbReference type="Proteomes" id="UP000269438">
    <property type="component" value="Unassembled WGS sequence"/>
</dbReference>
<protein>
    <submittedName>
        <fullName evidence="3">FHA domain-containing protein</fullName>
    </submittedName>
</protein>
<dbReference type="Gene3D" id="2.60.200.20">
    <property type="match status" value="1"/>
</dbReference>
<sequence>MGDFVDPFADAPTWEQLSQRRASQVLPGMAGVVIEPAIEPIEEQPFSDAYGESGAVVEDLDKTIFVRRASPDLWCLVPDGGIPIMLEGDAFVIGRNPLSDQALNHVRIADPGRTVSRTHAFLRRVESSWYITDLDSTNGIVVSASNGTQLLLPSQTEILVNDTFVLGSLCMTLRPFHDVPDHS</sequence>
<feature type="domain" description="FHA" evidence="2">
    <location>
        <begin position="91"/>
        <end position="147"/>
    </location>
</feature>
<evidence type="ECO:0000256" key="1">
    <source>
        <dbReference type="ARBA" id="ARBA00022553"/>
    </source>
</evidence>
<dbReference type="OrthoDB" id="3637276at2"/>
<gene>
    <name evidence="3" type="ORF">D9V34_09365</name>
</gene>
<organism evidence="3 4">
    <name type="scientific">Mycetocola lacteus</name>
    <dbReference type="NCBI Taxonomy" id="76637"/>
    <lineage>
        <taxon>Bacteria</taxon>
        <taxon>Bacillati</taxon>
        <taxon>Actinomycetota</taxon>
        <taxon>Actinomycetes</taxon>
        <taxon>Micrococcales</taxon>
        <taxon>Microbacteriaceae</taxon>
        <taxon>Mycetocola</taxon>
    </lineage>
</organism>
<reference evidence="3 4" key="1">
    <citation type="submission" date="2018-10" db="EMBL/GenBank/DDBJ databases">
        <authorList>
            <person name="Li J."/>
        </authorList>
    </citation>
    <scope>NUCLEOTIDE SEQUENCE [LARGE SCALE GENOMIC DNA]</scope>
    <source>
        <strain evidence="3 4">JCM 11654</strain>
    </source>
</reference>
<evidence type="ECO:0000313" key="3">
    <source>
        <dbReference type="EMBL" id="RLP82022.1"/>
    </source>
</evidence>
<proteinExistence type="predicted"/>
<dbReference type="Pfam" id="PF00498">
    <property type="entry name" value="FHA"/>
    <property type="match status" value="1"/>
</dbReference>
<keyword evidence="1" id="KW-0597">Phosphoprotein</keyword>
<keyword evidence="4" id="KW-1185">Reference proteome</keyword>
<dbReference type="PROSITE" id="PS50006">
    <property type="entry name" value="FHA_DOMAIN"/>
    <property type="match status" value="1"/>
</dbReference>
<dbReference type="InterPro" id="IPR000253">
    <property type="entry name" value="FHA_dom"/>
</dbReference>
<evidence type="ECO:0000259" key="2">
    <source>
        <dbReference type="PROSITE" id="PS50006"/>
    </source>
</evidence>
<dbReference type="SMART" id="SM00240">
    <property type="entry name" value="FHA"/>
    <property type="match status" value="1"/>
</dbReference>
<dbReference type="EMBL" id="RCUY01000009">
    <property type="protein sequence ID" value="RLP82022.1"/>
    <property type="molecule type" value="Genomic_DNA"/>
</dbReference>
<dbReference type="CDD" id="cd00060">
    <property type="entry name" value="FHA"/>
    <property type="match status" value="1"/>
</dbReference>
<evidence type="ECO:0000313" key="4">
    <source>
        <dbReference type="Proteomes" id="UP000269438"/>
    </source>
</evidence>
<dbReference type="AlphaFoldDB" id="A0A3L7ARJ2"/>
<name>A0A3L7ARJ2_9MICO</name>